<accession>A0A811L5Z9</accession>
<reference evidence="13" key="1">
    <citation type="submission" date="2020-09" db="EMBL/GenBank/DDBJ databases">
        <authorList>
            <person name="Kikuchi T."/>
        </authorList>
    </citation>
    <scope>NUCLEOTIDE SEQUENCE</scope>
    <source>
        <strain evidence="13">SH1</strain>
    </source>
</reference>
<evidence type="ECO:0000256" key="2">
    <source>
        <dbReference type="ARBA" id="ARBA00004613"/>
    </source>
</evidence>
<feature type="domain" description="Sphingomyelin phosphodiesterase C-terminal" evidence="12">
    <location>
        <begin position="287"/>
        <end position="424"/>
    </location>
</feature>
<dbReference type="InterPro" id="IPR029052">
    <property type="entry name" value="Metallo-depent_PP-like"/>
</dbReference>
<protein>
    <recommendedName>
        <fullName evidence="15">Metallophos domain-containing protein</fullName>
    </recommendedName>
</protein>
<evidence type="ECO:0000256" key="4">
    <source>
        <dbReference type="ARBA" id="ARBA00022525"/>
    </source>
</evidence>
<gene>
    <name evidence="13" type="ORF">BOKJ2_LOCUS9978</name>
</gene>
<dbReference type="InterPro" id="IPR045473">
    <property type="entry name" value="ASM_C"/>
</dbReference>
<comment type="cofactor">
    <cofactor evidence="1">
        <name>Zn(2+)</name>
        <dbReference type="ChEBI" id="CHEBI:29105"/>
    </cofactor>
</comment>
<dbReference type="AlphaFoldDB" id="A0A811L5Z9"/>
<keyword evidence="9" id="KW-0325">Glycoprotein</keyword>
<sequence>MHINLLSLILLSVLSIQLSSLKFLQLSDFHYDVEYNSNGIANQMCHENSSQAPSIPLGQFGDYLCDSPAKLIENAVAAAAKVIANPDVLLWTGDNVPHIEEYNEEYVKNALQFTTSTIQRYFKDVTVLPTLGNHDMTPSNQFGENDKVYEITVELWDKWLTVEEKKLYRYGGYYSRVINNEYFLILNTNLYYTYDKRNFTDPADPAGQFAYTEKILEQAQKNKVAAHIIAHIPPGLYERVPGTKWFTDASNKRFMDILTKYKDTIKLLVFGHHHGDTFHVIRDDKDNPINVAYISPAVTPWYSGLGFGANNPSFRIFDYDEKKAVLNDVLTYNVNLTALNQDQNTLWALEYSHKEAYGMSDLSAASYANLVDGFSKNETLFQKYMLYNTVSTDDSVPNGTIRTGQLCSLNHADYEKYEKCLKGSSALHYSSWFIVTLFVLILNF</sequence>
<dbReference type="GO" id="GO:0008081">
    <property type="term" value="F:phosphoric diester hydrolase activity"/>
    <property type="evidence" value="ECO:0007669"/>
    <property type="project" value="TreeGrafter"/>
</dbReference>
<dbReference type="SUPFAM" id="SSF56300">
    <property type="entry name" value="Metallo-dependent phosphatases"/>
    <property type="match status" value="1"/>
</dbReference>
<dbReference type="GO" id="GO:0046872">
    <property type="term" value="F:metal ion binding"/>
    <property type="evidence" value="ECO:0007669"/>
    <property type="project" value="UniProtKB-KW"/>
</dbReference>
<keyword evidence="6 10" id="KW-0732">Signal</keyword>
<dbReference type="Pfam" id="PF00149">
    <property type="entry name" value="Metallophos"/>
    <property type="match status" value="1"/>
</dbReference>
<keyword evidence="7" id="KW-0378">Hydrolase</keyword>
<feature type="domain" description="Calcineurin-like phosphoesterase" evidence="11">
    <location>
        <begin position="21"/>
        <end position="275"/>
    </location>
</feature>
<evidence type="ECO:0000259" key="11">
    <source>
        <dbReference type="Pfam" id="PF00149"/>
    </source>
</evidence>
<evidence type="ECO:0000256" key="3">
    <source>
        <dbReference type="ARBA" id="ARBA00008234"/>
    </source>
</evidence>
<feature type="chain" id="PRO_5036408462" description="Metallophos domain-containing protein" evidence="10">
    <location>
        <begin position="21"/>
        <end position="444"/>
    </location>
</feature>
<dbReference type="Gene3D" id="3.60.21.10">
    <property type="match status" value="1"/>
</dbReference>
<keyword evidence="5" id="KW-0479">Metal-binding</keyword>
<evidence type="ECO:0008006" key="15">
    <source>
        <dbReference type="Google" id="ProtNLM"/>
    </source>
</evidence>
<evidence type="ECO:0000256" key="5">
    <source>
        <dbReference type="ARBA" id="ARBA00022723"/>
    </source>
</evidence>
<dbReference type="InterPro" id="IPR004843">
    <property type="entry name" value="Calcineurin-like_PHP"/>
</dbReference>
<comment type="caution">
    <text evidence="13">The sequence shown here is derived from an EMBL/GenBank/DDBJ whole genome shotgun (WGS) entry which is preliminary data.</text>
</comment>
<keyword evidence="14" id="KW-1185">Reference proteome</keyword>
<dbReference type="OrthoDB" id="348678at2759"/>
<proteinExistence type="inferred from homology"/>
<dbReference type="Proteomes" id="UP000783686">
    <property type="component" value="Unassembled WGS sequence"/>
</dbReference>
<dbReference type="PANTHER" id="PTHR10340:SF57">
    <property type="entry name" value="METALLOPHOS DOMAIN-CONTAINING PROTEIN"/>
    <property type="match status" value="1"/>
</dbReference>
<dbReference type="Pfam" id="PF19272">
    <property type="entry name" value="ASMase_C"/>
    <property type="match status" value="1"/>
</dbReference>
<dbReference type="InterPro" id="IPR041805">
    <property type="entry name" value="ASMase/PPN1_MPP"/>
</dbReference>
<comment type="similarity">
    <text evidence="3">Belongs to the acid sphingomyelinase family.</text>
</comment>
<evidence type="ECO:0000259" key="12">
    <source>
        <dbReference type="Pfam" id="PF19272"/>
    </source>
</evidence>
<organism evidence="13 14">
    <name type="scientific">Bursaphelenchus okinawaensis</name>
    <dbReference type="NCBI Taxonomy" id="465554"/>
    <lineage>
        <taxon>Eukaryota</taxon>
        <taxon>Metazoa</taxon>
        <taxon>Ecdysozoa</taxon>
        <taxon>Nematoda</taxon>
        <taxon>Chromadorea</taxon>
        <taxon>Rhabditida</taxon>
        <taxon>Tylenchina</taxon>
        <taxon>Tylenchomorpha</taxon>
        <taxon>Aphelenchoidea</taxon>
        <taxon>Aphelenchoididae</taxon>
        <taxon>Bursaphelenchus</taxon>
    </lineage>
</organism>
<evidence type="ECO:0000256" key="1">
    <source>
        <dbReference type="ARBA" id="ARBA00001947"/>
    </source>
</evidence>
<evidence type="ECO:0000313" key="13">
    <source>
        <dbReference type="EMBL" id="CAD5223107.1"/>
    </source>
</evidence>
<dbReference type="GO" id="GO:0005615">
    <property type="term" value="C:extracellular space"/>
    <property type="evidence" value="ECO:0007669"/>
    <property type="project" value="TreeGrafter"/>
</dbReference>
<evidence type="ECO:0000256" key="10">
    <source>
        <dbReference type="SAM" id="SignalP"/>
    </source>
</evidence>
<evidence type="ECO:0000256" key="6">
    <source>
        <dbReference type="ARBA" id="ARBA00022729"/>
    </source>
</evidence>
<comment type="subcellular location">
    <subcellularLocation>
        <location evidence="2">Secreted</location>
    </subcellularLocation>
</comment>
<dbReference type="PANTHER" id="PTHR10340">
    <property type="entry name" value="SPHINGOMYELIN PHOSPHODIESTERASE"/>
    <property type="match status" value="1"/>
</dbReference>
<dbReference type="EMBL" id="CAJFDH010000005">
    <property type="protein sequence ID" value="CAD5223107.1"/>
    <property type="molecule type" value="Genomic_DNA"/>
</dbReference>
<evidence type="ECO:0000313" key="14">
    <source>
        <dbReference type="Proteomes" id="UP000614601"/>
    </source>
</evidence>
<feature type="signal peptide" evidence="10">
    <location>
        <begin position="1"/>
        <end position="20"/>
    </location>
</feature>
<evidence type="ECO:0000256" key="9">
    <source>
        <dbReference type="ARBA" id="ARBA00023180"/>
    </source>
</evidence>
<dbReference type="CDD" id="cd00842">
    <property type="entry name" value="MPP_ASMase"/>
    <property type="match status" value="1"/>
</dbReference>
<evidence type="ECO:0000256" key="7">
    <source>
        <dbReference type="ARBA" id="ARBA00022801"/>
    </source>
</evidence>
<keyword evidence="4" id="KW-0964">Secreted</keyword>
<keyword evidence="8" id="KW-0862">Zinc</keyword>
<evidence type="ECO:0000256" key="8">
    <source>
        <dbReference type="ARBA" id="ARBA00022833"/>
    </source>
</evidence>
<name>A0A811L5Z9_9BILA</name>
<dbReference type="Proteomes" id="UP000614601">
    <property type="component" value="Unassembled WGS sequence"/>
</dbReference>
<dbReference type="EMBL" id="CAJFCW020000005">
    <property type="protein sequence ID" value="CAG9117258.1"/>
    <property type="molecule type" value="Genomic_DNA"/>
</dbReference>